<keyword evidence="2" id="KW-0645">Protease</keyword>
<sequence>MATLTTLPVRKGSSAPRARIRDVLPGLDLGTHPTGPLNALTDVPGVLVHTQSIHQNDGAVNTGVTTILPRKDWFRKACYSGIFRFNGSGEMTGSHWIAETGLLHSPIVITNSFAVGAAYQGIYEYAIKHHNDPKVGVDWFLLPVVAETFDGHLNDLSVFAVKPEHIVEGISNATGGPIAEGNTGGGTAMMCQGHKGGTGTSSRVVSGLGLTVGDGDGEPEERSYTVAALVQTNYGRLKHLRISGAPVGRIIAEQREKAAAAAAVSGEREEVERVRQWEEGEKAKDKKDGSIIIIIATDAPLHPLQLQRLAKRATLGLARVGGYGHNPSGDVFLAFSTANEVPVQSGHAGSPPVDVFKAAALSVEVTDDNTMNALIEAAADATEEAIYNALCMAETMTGFNGNTVEALDLENLKVIMEKYM</sequence>
<evidence type="ECO:0000313" key="2">
    <source>
        <dbReference type="EMBL" id="SPO06286.1"/>
    </source>
</evidence>
<accession>A0AAE8SYV7</accession>
<dbReference type="FunFam" id="3.60.70.12:FF:000004">
    <property type="entry name" value="Beta-peptidyl aminopeptidase BapA"/>
    <property type="match status" value="1"/>
</dbReference>
<evidence type="ECO:0000256" key="1">
    <source>
        <dbReference type="ARBA" id="ARBA00007068"/>
    </source>
</evidence>
<proteinExistence type="inferred from homology"/>
<dbReference type="GO" id="GO:0004177">
    <property type="term" value="F:aminopeptidase activity"/>
    <property type="evidence" value="ECO:0007669"/>
    <property type="project" value="UniProtKB-KW"/>
</dbReference>
<dbReference type="InterPro" id="IPR005321">
    <property type="entry name" value="Peptidase_S58_DmpA"/>
</dbReference>
<reference evidence="2" key="1">
    <citation type="submission" date="2018-03" db="EMBL/GenBank/DDBJ databases">
        <authorList>
            <person name="Guldener U."/>
        </authorList>
    </citation>
    <scope>NUCLEOTIDE SEQUENCE</scope>
</reference>
<keyword evidence="3" id="KW-1185">Reference proteome</keyword>
<comment type="caution">
    <text evidence="2">The sequence shown here is derived from an EMBL/GenBank/DDBJ whole genome shotgun (WGS) entry which is preliminary data.</text>
</comment>
<dbReference type="SUPFAM" id="SSF56266">
    <property type="entry name" value="DmpA/ArgJ-like"/>
    <property type="match status" value="1"/>
</dbReference>
<dbReference type="CDD" id="cd02253">
    <property type="entry name" value="DmpA"/>
    <property type="match status" value="1"/>
</dbReference>
<comment type="similarity">
    <text evidence="1">Belongs to the peptidase S58 family.</text>
</comment>
<name>A0AAE8SYV7_9PEZI</name>
<dbReference type="PANTHER" id="PTHR36512">
    <property type="entry name" value="D-AMINOPEPTIDASE"/>
    <property type="match status" value="1"/>
</dbReference>
<keyword evidence="2" id="KW-0378">Hydrolase</keyword>
<dbReference type="Pfam" id="PF03576">
    <property type="entry name" value="Peptidase_S58"/>
    <property type="match status" value="1"/>
</dbReference>
<dbReference type="PANTHER" id="PTHR36512:SF3">
    <property type="entry name" value="BLR5678 PROTEIN"/>
    <property type="match status" value="1"/>
</dbReference>
<gene>
    <name evidence="2" type="ORF">DNG_08975</name>
</gene>
<protein>
    <submittedName>
        <fullName evidence="2">Related to aminopeptidase</fullName>
    </submittedName>
</protein>
<keyword evidence="2" id="KW-0031">Aminopeptidase</keyword>
<organism evidence="2 3">
    <name type="scientific">Cephalotrichum gorgonifer</name>
    <dbReference type="NCBI Taxonomy" id="2041049"/>
    <lineage>
        <taxon>Eukaryota</taxon>
        <taxon>Fungi</taxon>
        <taxon>Dikarya</taxon>
        <taxon>Ascomycota</taxon>
        <taxon>Pezizomycotina</taxon>
        <taxon>Sordariomycetes</taxon>
        <taxon>Hypocreomycetidae</taxon>
        <taxon>Microascales</taxon>
        <taxon>Microascaceae</taxon>
        <taxon>Cephalotrichum</taxon>
    </lineage>
</organism>
<dbReference type="EMBL" id="ONZQ02000015">
    <property type="protein sequence ID" value="SPO06286.1"/>
    <property type="molecule type" value="Genomic_DNA"/>
</dbReference>
<dbReference type="InterPro" id="IPR016117">
    <property type="entry name" value="ArgJ-like_dom_sf"/>
</dbReference>
<dbReference type="Proteomes" id="UP001187682">
    <property type="component" value="Unassembled WGS sequence"/>
</dbReference>
<dbReference type="Gene3D" id="3.60.70.12">
    <property type="entry name" value="L-amino peptidase D-ALA esterase/amidase"/>
    <property type="match status" value="1"/>
</dbReference>
<dbReference type="AlphaFoldDB" id="A0AAE8SYV7"/>
<evidence type="ECO:0000313" key="3">
    <source>
        <dbReference type="Proteomes" id="UP001187682"/>
    </source>
</evidence>